<reference evidence="3 4" key="1">
    <citation type="submission" date="2023-07" db="EMBL/GenBank/DDBJ databases">
        <title>Genomic Encyclopedia of Type Strains, Phase IV (KMG-IV): sequencing the most valuable type-strain genomes for metagenomic binning, comparative biology and taxonomic classification.</title>
        <authorList>
            <person name="Goeker M."/>
        </authorList>
    </citation>
    <scope>NUCLEOTIDE SEQUENCE [LARGE SCALE GENOMIC DNA]</scope>
    <source>
        <strain evidence="3 4">DSM 19619</strain>
    </source>
</reference>
<evidence type="ECO:0000259" key="2">
    <source>
        <dbReference type="PROSITE" id="PS50943"/>
    </source>
</evidence>
<dbReference type="InterPro" id="IPR010982">
    <property type="entry name" value="Lambda_DNA-bd_dom_sf"/>
</dbReference>
<evidence type="ECO:0000313" key="3">
    <source>
        <dbReference type="EMBL" id="MDQ0467819.1"/>
    </source>
</evidence>
<dbReference type="InterPro" id="IPR039554">
    <property type="entry name" value="HigA2-like_HTH"/>
</dbReference>
<sequence>MTGRRPFDELRKGMAPERRTRNAEATKAMLHEMALHELRQAREKSQEELARDLHVGQPAVARLERRADMYVSNLRRYIEALGGKLEITARFPDASVSITNFSELAEPEEQRPA</sequence>
<keyword evidence="4" id="KW-1185">Reference proteome</keyword>
<dbReference type="Proteomes" id="UP001242480">
    <property type="component" value="Unassembled WGS sequence"/>
</dbReference>
<dbReference type="EMBL" id="JAUSVX010000001">
    <property type="protein sequence ID" value="MDQ0467819.1"/>
    <property type="molecule type" value="Genomic_DNA"/>
</dbReference>
<dbReference type="RefSeq" id="WP_307268029.1">
    <property type="nucleotide sequence ID" value="NZ_JAUSVX010000001.1"/>
</dbReference>
<dbReference type="Pfam" id="PF13744">
    <property type="entry name" value="HTH_37"/>
    <property type="match status" value="1"/>
</dbReference>
<dbReference type="SMART" id="SM00530">
    <property type="entry name" value="HTH_XRE"/>
    <property type="match status" value="1"/>
</dbReference>
<evidence type="ECO:0000313" key="4">
    <source>
        <dbReference type="Proteomes" id="UP001242480"/>
    </source>
</evidence>
<dbReference type="InterPro" id="IPR001387">
    <property type="entry name" value="Cro/C1-type_HTH"/>
</dbReference>
<dbReference type="PROSITE" id="PS50943">
    <property type="entry name" value="HTH_CROC1"/>
    <property type="match status" value="1"/>
</dbReference>
<feature type="region of interest" description="Disordered" evidence="1">
    <location>
        <begin position="1"/>
        <end position="22"/>
    </location>
</feature>
<dbReference type="CDD" id="cd00093">
    <property type="entry name" value="HTH_XRE"/>
    <property type="match status" value="1"/>
</dbReference>
<organism evidence="3 4">
    <name type="scientific">Labrys wisconsinensis</name>
    <dbReference type="NCBI Taxonomy" id="425677"/>
    <lineage>
        <taxon>Bacteria</taxon>
        <taxon>Pseudomonadati</taxon>
        <taxon>Pseudomonadota</taxon>
        <taxon>Alphaproteobacteria</taxon>
        <taxon>Hyphomicrobiales</taxon>
        <taxon>Xanthobacteraceae</taxon>
        <taxon>Labrys</taxon>
    </lineage>
</organism>
<feature type="domain" description="HTH cro/C1-type" evidence="2">
    <location>
        <begin position="35"/>
        <end position="65"/>
    </location>
</feature>
<name>A0ABU0J3E1_9HYPH</name>
<protein>
    <submittedName>
        <fullName evidence="3">Transcriptional regulator with XRE-family HTH domain</fullName>
    </submittedName>
</protein>
<accession>A0ABU0J3E1</accession>
<dbReference type="Gene3D" id="1.10.260.40">
    <property type="entry name" value="lambda repressor-like DNA-binding domains"/>
    <property type="match status" value="1"/>
</dbReference>
<comment type="caution">
    <text evidence="3">The sequence shown here is derived from an EMBL/GenBank/DDBJ whole genome shotgun (WGS) entry which is preliminary data.</text>
</comment>
<evidence type="ECO:0000256" key="1">
    <source>
        <dbReference type="SAM" id="MobiDB-lite"/>
    </source>
</evidence>
<dbReference type="SUPFAM" id="SSF47413">
    <property type="entry name" value="lambda repressor-like DNA-binding domains"/>
    <property type="match status" value="1"/>
</dbReference>
<proteinExistence type="predicted"/>
<gene>
    <name evidence="3" type="ORF">QO011_000814</name>
</gene>